<dbReference type="Gene3D" id="3.90.550.10">
    <property type="entry name" value="Spore Coat Polysaccharide Biosynthesis Protein SpsA, Chain A"/>
    <property type="match status" value="1"/>
</dbReference>
<dbReference type="GO" id="GO:0016740">
    <property type="term" value="F:transferase activity"/>
    <property type="evidence" value="ECO:0007669"/>
    <property type="project" value="UniProtKB-KW"/>
</dbReference>
<sequence length="269" mass="31002">MIPVSVVIITRNEEAMIGRCLEMASLISNDIVIVDNGSTDDTIAIARAFNCRIYHKDWDGYGANKNKGITLARYDWILSLDADEVADGQLVGQLHRLMLKDPNVVYDIAFRSYFGQKRIRYGTWGRDHHRRLFNRRLVRWSETEVHETLLLPAGVKILKLDGHLHHYSVNNIYECRQKAVHYARLSAAKYANQGKKAGFFKCRLSPVFGFVMSYILRLGFLDGPEGLDIALTMYQNTRLKYQHLKLLESRKYLPSDKPPVPKKLAVEYR</sequence>
<dbReference type="OrthoDB" id="9815923at2"/>
<dbReference type="PANTHER" id="PTHR43630:SF2">
    <property type="entry name" value="GLYCOSYLTRANSFERASE"/>
    <property type="match status" value="1"/>
</dbReference>
<keyword evidence="4" id="KW-1185">Reference proteome</keyword>
<dbReference type="CDD" id="cd02511">
    <property type="entry name" value="Beta4Glucosyltransferase"/>
    <property type="match status" value="1"/>
</dbReference>
<dbReference type="AlphaFoldDB" id="A0A4Y8SID8"/>
<name>A0A4Y8SID8_9SPHI</name>
<organism evidence="3 4">
    <name type="scientific">Mucilaginibacter psychrotolerans</name>
    <dbReference type="NCBI Taxonomy" id="1524096"/>
    <lineage>
        <taxon>Bacteria</taxon>
        <taxon>Pseudomonadati</taxon>
        <taxon>Bacteroidota</taxon>
        <taxon>Sphingobacteriia</taxon>
        <taxon>Sphingobacteriales</taxon>
        <taxon>Sphingobacteriaceae</taxon>
        <taxon>Mucilaginibacter</taxon>
    </lineage>
</organism>
<comment type="similarity">
    <text evidence="1">Belongs to the glycosyltransferase 2 family. WaaE/KdtX subfamily.</text>
</comment>
<evidence type="ECO:0000313" key="4">
    <source>
        <dbReference type="Proteomes" id="UP000297540"/>
    </source>
</evidence>
<dbReference type="InterPro" id="IPR029044">
    <property type="entry name" value="Nucleotide-diphossugar_trans"/>
</dbReference>
<evidence type="ECO:0000313" key="3">
    <source>
        <dbReference type="EMBL" id="TFF38204.1"/>
    </source>
</evidence>
<gene>
    <name evidence="3" type="ORF">E2R66_09205</name>
</gene>
<evidence type="ECO:0000256" key="1">
    <source>
        <dbReference type="ARBA" id="ARBA00038494"/>
    </source>
</evidence>
<dbReference type="EMBL" id="SOZE01000007">
    <property type="protein sequence ID" value="TFF38204.1"/>
    <property type="molecule type" value="Genomic_DNA"/>
</dbReference>
<dbReference type="Proteomes" id="UP000297540">
    <property type="component" value="Unassembled WGS sequence"/>
</dbReference>
<dbReference type="Pfam" id="PF00535">
    <property type="entry name" value="Glycos_transf_2"/>
    <property type="match status" value="1"/>
</dbReference>
<dbReference type="PANTHER" id="PTHR43630">
    <property type="entry name" value="POLY-BETA-1,6-N-ACETYL-D-GLUCOSAMINE SYNTHASE"/>
    <property type="match status" value="1"/>
</dbReference>
<feature type="domain" description="Glycosyltransferase 2-like" evidence="2">
    <location>
        <begin position="5"/>
        <end position="135"/>
    </location>
</feature>
<dbReference type="SUPFAM" id="SSF53448">
    <property type="entry name" value="Nucleotide-diphospho-sugar transferases"/>
    <property type="match status" value="1"/>
</dbReference>
<evidence type="ECO:0000259" key="2">
    <source>
        <dbReference type="Pfam" id="PF00535"/>
    </source>
</evidence>
<keyword evidence="3" id="KW-0808">Transferase</keyword>
<protein>
    <submittedName>
        <fullName evidence="3">Glycosyltransferase family 2 protein</fullName>
    </submittedName>
</protein>
<proteinExistence type="inferred from homology"/>
<accession>A0A4Y8SID8</accession>
<dbReference type="RefSeq" id="WP_133229880.1">
    <property type="nucleotide sequence ID" value="NZ_SOZE01000007.1"/>
</dbReference>
<comment type="caution">
    <text evidence="3">The sequence shown here is derived from an EMBL/GenBank/DDBJ whole genome shotgun (WGS) entry which is preliminary data.</text>
</comment>
<dbReference type="InterPro" id="IPR001173">
    <property type="entry name" value="Glyco_trans_2-like"/>
</dbReference>
<reference evidence="3 4" key="1">
    <citation type="journal article" date="2017" name="Int. J. Syst. Evol. Microbiol.">
        <title>Mucilaginibacterpsychrotolerans sp. nov., isolated from peatlands.</title>
        <authorList>
            <person name="Deng Y."/>
            <person name="Shen L."/>
            <person name="Xu B."/>
            <person name="Liu Y."/>
            <person name="Gu Z."/>
            <person name="Liu H."/>
            <person name="Zhou Y."/>
        </authorList>
    </citation>
    <scope>NUCLEOTIDE SEQUENCE [LARGE SCALE GENOMIC DNA]</scope>
    <source>
        <strain evidence="3 4">NH7-4</strain>
    </source>
</reference>